<reference evidence="10" key="2">
    <citation type="submission" date="2024-06" db="EMBL/GenBank/DDBJ databases">
        <authorList>
            <person name="Plum-Jensen L.E."/>
            <person name="Schramm A."/>
            <person name="Marshall I.P.G."/>
        </authorList>
    </citation>
    <scope>NUCLEOTIDE SEQUENCE</scope>
    <source>
        <strain evidence="10">Rat1</strain>
    </source>
</reference>
<evidence type="ECO:0000256" key="6">
    <source>
        <dbReference type="ARBA" id="ARBA00022989"/>
    </source>
</evidence>
<dbReference type="Gene3D" id="1.10.3720.10">
    <property type="entry name" value="MetI-like"/>
    <property type="match status" value="1"/>
</dbReference>
<protein>
    <submittedName>
        <fullName evidence="10">ABC transporter permease</fullName>
    </submittedName>
</protein>
<keyword evidence="7 8" id="KW-0472">Membrane</keyword>
<dbReference type="PANTHER" id="PTHR42929">
    <property type="entry name" value="INNER MEMBRANE ABC TRANSPORTER PERMEASE PROTEIN YDCU-RELATED-RELATED"/>
    <property type="match status" value="1"/>
</dbReference>
<evidence type="ECO:0000256" key="2">
    <source>
        <dbReference type="ARBA" id="ARBA00007069"/>
    </source>
</evidence>
<dbReference type="AlphaFoldDB" id="A0AAU8LVS7"/>
<feature type="transmembrane region" description="Helical" evidence="8">
    <location>
        <begin position="195"/>
        <end position="217"/>
    </location>
</feature>
<dbReference type="CDD" id="cd06261">
    <property type="entry name" value="TM_PBP2"/>
    <property type="match status" value="1"/>
</dbReference>
<comment type="subcellular location">
    <subcellularLocation>
        <location evidence="1">Cell membrane</location>
        <topology evidence="1">Multi-pass membrane protein</topology>
    </subcellularLocation>
</comment>
<sequence length="284" mass="31542">MKEERKRVFFLLAPPALYMVLFFVIPIGIMASYVFREGAFGDAKYIFTLEHFKVFFSTPSYHRLLYRSIFQSAITALTSVALAYPLAYFLAFNAGKYKVILMSLLLIPAWTAWLLRVLAWKLLIDSTGLLNLLLLSSGVISESVPSLMYSSTAVVITLIYICVPFVALPIFSALENIDPRLLEASRDLGGSGVSTFFKVVLPISFPGVTAAFFFVFIPVLGEWVTPTIVGGAQGLMYGNLIQEQFVRTLNWPLGALLSLVLLVLITPILFLFTRSSRLSENAPV</sequence>
<organism evidence="10">
    <name type="scientific">Candidatus Electrothrix aestuarii</name>
    <dbReference type="NCBI Taxonomy" id="3062594"/>
    <lineage>
        <taxon>Bacteria</taxon>
        <taxon>Pseudomonadati</taxon>
        <taxon>Thermodesulfobacteriota</taxon>
        <taxon>Desulfobulbia</taxon>
        <taxon>Desulfobulbales</taxon>
        <taxon>Desulfobulbaceae</taxon>
        <taxon>Candidatus Electrothrix</taxon>
    </lineage>
</organism>
<evidence type="ECO:0000259" key="9">
    <source>
        <dbReference type="PROSITE" id="PS50928"/>
    </source>
</evidence>
<dbReference type="GO" id="GO:0055085">
    <property type="term" value="P:transmembrane transport"/>
    <property type="evidence" value="ECO:0007669"/>
    <property type="project" value="InterPro"/>
</dbReference>
<keyword evidence="6 8" id="KW-1133">Transmembrane helix</keyword>
<dbReference type="KEGG" id="eaj:Q3M24_22445"/>
<keyword evidence="5 8" id="KW-0812">Transmembrane</keyword>
<evidence type="ECO:0000256" key="1">
    <source>
        <dbReference type="ARBA" id="ARBA00004651"/>
    </source>
</evidence>
<evidence type="ECO:0000256" key="3">
    <source>
        <dbReference type="ARBA" id="ARBA00022448"/>
    </source>
</evidence>
<comment type="similarity">
    <text evidence="2">Belongs to the binding-protein-dependent transport system permease family. CysTW subfamily.</text>
</comment>
<evidence type="ECO:0000256" key="5">
    <source>
        <dbReference type="ARBA" id="ARBA00022692"/>
    </source>
</evidence>
<evidence type="ECO:0000256" key="4">
    <source>
        <dbReference type="ARBA" id="ARBA00022475"/>
    </source>
</evidence>
<dbReference type="InterPro" id="IPR035906">
    <property type="entry name" value="MetI-like_sf"/>
</dbReference>
<feature type="transmembrane region" description="Helical" evidence="8">
    <location>
        <begin position="16"/>
        <end position="35"/>
    </location>
</feature>
<dbReference type="InterPro" id="IPR000515">
    <property type="entry name" value="MetI-like"/>
</dbReference>
<feature type="transmembrane region" description="Helical" evidence="8">
    <location>
        <begin position="253"/>
        <end position="272"/>
    </location>
</feature>
<dbReference type="GO" id="GO:0005886">
    <property type="term" value="C:plasma membrane"/>
    <property type="evidence" value="ECO:0007669"/>
    <property type="project" value="UniProtKB-SubCell"/>
</dbReference>
<keyword evidence="4" id="KW-1003">Cell membrane</keyword>
<feature type="transmembrane region" description="Helical" evidence="8">
    <location>
        <begin position="69"/>
        <end position="91"/>
    </location>
</feature>
<reference evidence="10" key="1">
    <citation type="journal article" date="2024" name="Syst. Appl. Microbiol.">
        <title>First single-strain enrichments of Electrothrix cable bacteria, description of E. aestuarii sp. nov. and E. rattekaaiensis sp. nov., and proposal of a cable bacteria taxonomy following the rules of the SeqCode.</title>
        <authorList>
            <person name="Plum-Jensen L.E."/>
            <person name="Schramm A."/>
            <person name="Marshall I.P.G."/>
        </authorList>
    </citation>
    <scope>NUCLEOTIDE SEQUENCE</scope>
    <source>
        <strain evidence="10">Rat1</strain>
    </source>
</reference>
<keyword evidence="3" id="KW-0813">Transport</keyword>
<evidence type="ECO:0000256" key="7">
    <source>
        <dbReference type="ARBA" id="ARBA00023136"/>
    </source>
</evidence>
<feature type="transmembrane region" description="Helical" evidence="8">
    <location>
        <begin position="97"/>
        <end position="115"/>
    </location>
</feature>
<proteinExistence type="inferred from homology"/>
<dbReference type="PROSITE" id="PS50928">
    <property type="entry name" value="ABC_TM1"/>
    <property type="match status" value="1"/>
</dbReference>
<evidence type="ECO:0000256" key="8">
    <source>
        <dbReference type="SAM" id="Phobius"/>
    </source>
</evidence>
<feature type="domain" description="ABC transmembrane type-1" evidence="9">
    <location>
        <begin position="65"/>
        <end position="272"/>
    </location>
</feature>
<dbReference type="SUPFAM" id="SSF161098">
    <property type="entry name" value="MetI-like"/>
    <property type="match status" value="1"/>
</dbReference>
<accession>A0AAU8LVS7</accession>
<gene>
    <name evidence="10" type="ORF">Q3M24_22445</name>
</gene>
<feature type="transmembrane region" description="Helical" evidence="8">
    <location>
        <begin position="147"/>
        <end position="174"/>
    </location>
</feature>
<dbReference type="EMBL" id="CP159373">
    <property type="protein sequence ID" value="XCN72999.1"/>
    <property type="molecule type" value="Genomic_DNA"/>
</dbReference>
<name>A0AAU8LVS7_9BACT</name>
<evidence type="ECO:0000313" key="10">
    <source>
        <dbReference type="EMBL" id="XCN72999.1"/>
    </source>
</evidence>
<dbReference type="PANTHER" id="PTHR42929:SF1">
    <property type="entry name" value="INNER MEMBRANE ABC TRANSPORTER PERMEASE PROTEIN YDCU-RELATED"/>
    <property type="match status" value="1"/>
</dbReference>